<keyword evidence="2 4" id="KW-0802">TPR repeat</keyword>
<dbReference type="InterPro" id="IPR019734">
    <property type="entry name" value="TPR_rpt"/>
</dbReference>
<evidence type="ECO:0000313" key="8">
    <source>
        <dbReference type="Proteomes" id="UP000694408"/>
    </source>
</evidence>
<dbReference type="AlphaFoldDB" id="A0A8C5IN10"/>
<dbReference type="PANTHER" id="PTHR47678">
    <property type="entry name" value="TETRATRICOPEPTIDE REPEAT PROTEIN 31"/>
    <property type="match status" value="1"/>
</dbReference>
<reference evidence="7" key="2">
    <citation type="submission" date="2025-09" db="UniProtKB">
        <authorList>
            <consortium name="Ensembl"/>
        </authorList>
    </citation>
    <scope>IDENTIFICATION</scope>
</reference>
<proteinExistence type="predicted"/>
<evidence type="ECO:0000256" key="3">
    <source>
        <dbReference type="PROSITE-ProRule" id="PRU00176"/>
    </source>
</evidence>
<protein>
    <recommendedName>
        <fullName evidence="6">RRM domain-containing protein</fullName>
    </recommendedName>
</protein>
<feature type="region of interest" description="Disordered" evidence="5">
    <location>
        <begin position="191"/>
        <end position="298"/>
    </location>
</feature>
<dbReference type="InterPro" id="IPR035979">
    <property type="entry name" value="RBD_domain_sf"/>
</dbReference>
<dbReference type="Pfam" id="PF00076">
    <property type="entry name" value="RRM_1"/>
    <property type="match status" value="1"/>
</dbReference>
<feature type="compositionally biased region" description="Basic and acidic residues" evidence="5">
    <location>
        <begin position="236"/>
        <end position="247"/>
    </location>
</feature>
<feature type="compositionally biased region" description="Low complexity" evidence="5">
    <location>
        <begin position="1"/>
        <end position="11"/>
    </location>
</feature>
<keyword evidence="1" id="KW-0677">Repeat</keyword>
<feature type="compositionally biased region" description="Low complexity" evidence="5">
    <location>
        <begin position="248"/>
        <end position="263"/>
    </location>
</feature>
<feature type="compositionally biased region" description="Polar residues" evidence="5">
    <location>
        <begin position="519"/>
        <end position="533"/>
    </location>
</feature>
<feature type="region of interest" description="Disordered" evidence="5">
    <location>
        <begin position="1"/>
        <end position="24"/>
    </location>
</feature>
<feature type="compositionally biased region" description="Pro residues" evidence="5">
    <location>
        <begin position="353"/>
        <end position="364"/>
    </location>
</feature>
<evidence type="ECO:0000256" key="5">
    <source>
        <dbReference type="SAM" id="MobiDB-lite"/>
    </source>
</evidence>
<keyword evidence="8" id="KW-1185">Reference proteome</keyword>
<dbReference type="InterPro" id="IPR000504">
    <property type="entry name" value="RRM_dom"/>
</dbReference>
<keyword evidence="3" id="KW-0694">RNA-binding</keyword>
<evidence type="ECO:0000313" key="7">
    <source>
        <dbReference type="Ensembl" id="ENSJHYP00000006264.1"/>
    </source>
</evidence>
<dbReference type="Ensembl" id="ENSJHYT00000007644.1">
    <property type="protein sequence ID" value="ENSJHYP00000006264.1"/>
    <property type="gene ID" value="ENSJHYG00000005065.1"/>
</dbReference>
<name>A0A8C5IN10_JUNHY</name>
<dbReference type="PANTHER" id="PTHR47678:SF1">
    <property type="entry name" value="TETRATRICOPEPTIDE REPEAT PROTEIN 31"/>
    <property type="match status" value="1"/>
</dbReference>
<reference evidence="7" key="1">
    <citation type="submission" date="2025-08" db="UniProtKB">
        <authorList>
            <consortium name="Ensembl"/>
        </authorList>
    </citation>
    <scope>IDENTIFICATION</scope>
</reference>
<feature type="compositionally biased region" description="Acidic residues" evidence="5">
    <location>
        <begin position="288"/>
        <end position="298"/>
    </location>
</feature>
<organism evidence="7 8">
    <name type="scientific">Junco hyemalis</name>
    <name type="common">Dark-eyed junco</name>
    <dbReference type="NCBI Taxonomy" id="40217"/>
    <lineage>
        <taxon>Eukaryota</taxon>
        <taxon>Metazoa</taxon>
        <taxon>Chordata</taxon>
        <taxon>Craniata</taxon>
        <taxon>Vertebrata</taxon>
        <taxon>Euteleostomi</taxon>
        <taxon>Archelosauria</taxon>
        <taxon>Archosauria</taxon>
        <taxon>Dinosauria</taxon>
        <taxon>Saurischia</taxon>
        <taxon>Theropoda</taxon>
        <taxon>Coelurosauria</taxon>
        <taxon>Aves</taxon>
        <taxon>Neognathae</taxon>
        <taxon>Neoaves</taxon>
        <taxon>Telluraves</taxon>
        <taxon>Australaves</taxon>
        <taxon>Passeriformes</taxon>
        <taxon>Passerellidae</taxon>
        <taxon>Junco</taxon>
    </lineage>
</organism>
<feature type="compositionally biased region" description="Basic residues" evidence="5">
    <location>
        <begin position="215"/>
        <end position="235"/>
    </location>
</feature>
<evidence type="ECO:0000256" key="2">
    <source>
        <dbReference type="ARBA" id="ARBA00022803"/>
    </source>
</evidence>
<dbReference type="Proteomes" id="UP000694408">
    <property type="component" value="Unplaced"/>
</dbReference>
<dbReference type="Gene3D" id="3.30.70.330">
    <property type="match status" value="1"/>
</dbReference>
<dbReference type="Gene3D" id="1.25.40.10">
    <property type="entry name" value="Tetratricopeptide repeat domain"/>
    <property type="match status" value="1"/>
</dbReference>
<evidence type="ECO:0000256" key="4">
    <source>
        <dbReference type="PROSITE-ProRule" id="PRU00339"/>
    </source>
</evidence>
<dbReference type="CDD" id="cd00590">
    <property type="entry name" value="RRM_SF"/>
    <property type="match status" value="1"/>
</dbReference>
<accession>A0A8C5IN10</accession>
<dbReference type="SUPFAM" id="SSF48452">
    <property type="entry name" value="TPR-like"/>
    <property type="match status" value="1"/>
</dbReference>
<dbReference type="SUPFAM" id="SSF54928">
    <property type="entry name" value="RNA-binding domain, RBD"/>
    <property type="match status" value="1"/>
</dbReference>
<feature type="region of interest" description="Disordered" evidence="5">
    <location>
        <begin position="519"/>
        <end position="546"/>
    </location>
</feature>
<feature type="region of interest" description="Disordered" evidence="5">
    <location>
        <begin position="315"/>
        <end position="367"/>
    </location>
</feature>
<evidence type="ECO:0000256" key="1">
    <source>
        <dbReference type="ARBA" id="ARBA00022737"/>
    </source>
</evidence>
<feature type="region of interest" description="Disordered" evidence="5">
    <location>
        <begin position="634"/>
        <end position="655"/>
    </location>
</feature>
<sequence>MQSRGAAARGDAGLGRAAGAGRAPSGRFRAGCRCLPLGLHAGPRWLERRYGPGGGEPRARPGFGSSSAGSWLFVLPTAPFCPRHRMSSLADLPVPSQPVIRYKDREVCLLWDDGPTVDYYPLDIDDDDEDGNYGYDEDEFDVGLQFLDVPVAEGAVPYSYCGFRKSFLCSEPPRTPPTALDARLDRLPTPQRAWPTAEEADKNAQELMEEEERAKRKAQKKKVKKKKQKDRKKREKLGQEQKNKESTDPSPSSGPAGAGPPSEGAEDEGCRPEPSPCPGDSTVPSEESGPEDTAVAEEELDLSCTFVCKAREKAGVRLPPPGTDRSPGPQNVVEPSSKVPEKGSGDPVGTPVSPQPPQASPPSPSTLAQSLALAGHGIEAAQMGQHSEAVWAFTMALELNPREHRLLGNRSYCLEKLGRYEEALADAEAALELQPGWPKGSFRKGKALRGLQRYAEAARTFEELLLQDGAYAEAATQLEACRALLQQCSRPGGVPVSPFLLKAKEPLFLPAGWTTRSCQDTGDKSVTGSSGKTPTKDSERAPAVASGCPTLPPSHPARDCFPLWVGNVTSHITEKVLRRAFGRFGEIRSVRLLPGRRCAFINFRGKAEAEEAFRAMQGATVEGSKLLLQLKHPAHATPAPVPRAKGKATPGGLLS</sequence>
<dbReference type="SMART" id="SM00360">
    <property type="entry name" value="RRM"/>
    <property type="match status" value="1"/>
</dbReference>
<evidence type="ECO:0000259" key="6">
    <source>
        <dbReference type="PROSITE" id="PS50102"/>
    </source>
</evidence>
<feature type="domain" description="RRM" evidence="6">
    <location>
        <begin position="561"/>
        <end position="633"/>
    </location>
</feature>
<dbReference type="PROSITE" id="PS50005">
    <property type="entry name" value="TPR"/>
    <property type="match status" value="1"/>
</dbReference>
<dbReference type="OMA" id="IQCIDGM"/>
<dbReference type="Pfam" id="PF07719">
    <property type="entry name" value="TPR_2"/>
    <property type="match status" value="1"/>
</dbReference>
<dbReference type="InterPro" id="IPR012677">
    <property type="entry name" value="Nucleotide-bd_a/b_plait_sf"/>
</dbReference>
<dbReference type="InterPro" id="IPR013105">
    <property type="entry name" value="TPR_2"/>
</dbReference>
<dbReference type="GO" id="GO:0003723">
    <property type="term" value="F:RNA binding"/>
    <property type="evidence" value="ECO:0007669"/>
    <property type="project" value="UniProtKB-UniRule"/>
</dbReference>
<feature type="repeat" description="TPR" evidence="4">
    <location>
        <begin position="370"/>
        <end position="403"/>
    </location>
</feature>
<dbReference type="SMART" id="SM00028">
    <property type="entry name" value="TPR"/>
    <property type="match status" value="3"/>
</dbReference>
<dbReference type="PROSITE" id="PS50102">
    <property type="entry name" value="RRM"/>
    <property type="match status" value="1"/>
</dbReference>
<dbReference type="InterPro" id="IPR011990">
    <property type="entry name" value="TPR-like_helical_dom_sf"/>
</dbReference>